<sequence>MLKTKQDLNKQLDVRGITYHEILESVNIRSKKKRIRQKAVKKVLTNGSFLTKNQAETFSQKTIRKEEATNSPSGIEKLPVTLLLKLGKSYFSDEPIIKYYYHSTKPDYYKNKEILIAVTKDQYAKNSDQQLKTDIDNELQKRAK</sequence>
<reference evidence="1" key="1">
    <citation type="submission" date="2021-03" db="EMBL/GenBank/DDBJ databases">
        <title>Bacillus suaedae sp. nov., isolated from Suaeda aralocaspica.</title>
        <authorList>
            <person name="Lei R.F.R."/>
        </authorList>
    </citation>
    <scope>NUCLEOTIDE SEQUENCE</scope>
    <source>
        <strain evidence="1">YZJH907-2</strain>
    </source>
</reference>
<protein>
    <submittedName>
        <fullName evidence="1">Uncharacterized protein</fullName>
    </submittedName>
</protein>
<gene>
    <name evidence="1" type="ORF">J7W16_04410</name>
</gene>
<proteinExistence type="predicted"/>
<organism evidence="1 2">
    <name type="scientific">Halalkalibacter suaedae</name>
    <dbReference type="NCBI Taxonomy" id="2822140"/>
    <lineage>
        <taxon>Bacteria</taxon>
        <taxon>Bacillati</taxon>
        <taxon>Bacillota</taxon>
        <taxon>Bacilli</taxon>
        <taxon>Bacillales</taxon>
        <taxon>Bacillaceae</taxon>
        <taxon>Halalkalibacter</taxon>
    </lineage>
</organism>
<evidence type="ECO:0000313" key="1">
    <source>
        <dbReference type="EMBL" id="MBP3950364.1"/>
    </source>
</evidence>
<name>A0A940WYH1_9BACI</name>
<dbReference type="EMBL" id="JAGKSQ010000002">
    <property type="protein sequence ID" value="MBP3950364.1"/>
    <property type="molecule type" value="Genomic_DNA"/>
</dbReference>
<keyword evidence="2" id="KW-1185">Reference proteome</keyword>
<comment type="caution">
    <text evidence="1">The sequence shown here is derived from an EMBL/GenBank/DDBJ whole genome shotgun (WGS) entry which is preliminary data.</text>
</comment>
<evidence type="ECO:0000313" key="2">
    <source>
        <dbReference type="Proteomes" id="UP000678228"/>
    </source>
</evidence>
<accession>A0A940WYH1</accession>
<dbReference type="RefSeq" id="WP_210596015.1">
    <property type="nucleotide sequence ID" value="NZ_JAGKSQ010000002.1"/>
</dbReference>
<dbReference type="Proteomes" id="UP000678228">
    <property type="component" value="Unassembled WGS sequence"/>
</dbReference>
<dbReference type="AlphaFoldDB" id="A0A940WYH1"/>